<dbReference type="PANTHER" id="PTHR11461">
    <property type="entry name" value="SERINE PROTEASE INHIBITOR, SERPIN"/>
    <property type="match status" value="1"/>
</dbReference>
<feature type="compositionally biased region" description="Low complexity" evidence="2">
    <location>
        <begin position="166"/>
        <end position="186"/>
    </location>
</feature>
<comment type="similarity">
    <text evidence="1">Belongs to the serpin family.</text>
</comment>
<feature type="region of interest" description="Disordered" evidence="2">
    <location>
        <begin position="209"/>
        <end position="272"/>
    </location>
</feature>
<dbReference type="Gene3D" id="2.30.39.10">
    <property type="entry name" value="Alpha-1-antitrypsin, domain 1"/>
    <property type="match status" value="1"/>
</dbReference>
<dbReference type="PANTHER" id="PTHR11461:SF20">
    <property type="entry name" value="ALPHA-2-ANTIPLASMIN"/>
    <property type="match status" value="1"/>
</dbReference>
<dbReference type="PROSITE" id="PS00284">
    <property type="entry name" value="SERPIN"/>
    <property type="match status" value="1"/>
</dbReference>
<feature type="compositionally biased region" description="Polar residues" evidence="2">
    <location>
        <begin position="239"/>
        <end position="255"/>
    </location>
</feature>
<comment type="caution">
    <text evidence="4">The sequence shown here is derived from an EMBL/GenBank/DDBJ whole genome shotgun (WGS) entry which is preliminary data.</text>
</comment>
<dbReference type="Pfam" id="PF00079">
    <property type="entry name" value="Serpin"/>
    <property type="match status" value="1"/>
</dbReference>
<dbReference type="InterPro" id="IPR000215">
    <property type="entry name" value="Serpin_fam"/>
</dbReference>
<dbReference type="Proteomes" id="UP001311232">
    <property type="component" value="Unassembled WGS sequence"/>
</dbReference>
<feature type="compositionally biased region" description="Low complexity" evidence="2">
    <location>
        <begin position="224"/>
        <end position="238"/>
    </location>
</feature>
<dbReference type="InterPro" id="IPR023796">
    <property type="entry name" value="Serpin_dom"/>
</dbReference>
<evidence type="ECO:0000256" key="2">
    <source>
        <dbReference type="SAM" id="MobiDB-lite"/>
    </source>
</evidence>
<reference evidence="4 5" key="1">
    <citation type="submission" date="2021-06" db="EMBL/GenBank/DDBJ databases">
        <authorList>
            <person name="Palmer J.M."/>
        </authorList>
    </citation>
    <scope>NUCLEOTIDE SEQUENCE [LARGE SCALE GENOMIC DNA]</scope>
    <source>
        <strain evidence="4 5">MEX-2019</strain>
        <tissue evidence="4">Muscle</tissue>
    </source>
</reference>
<accession>A0AAV9RZ45</accession>
<sequence>MMKSVQYPLRLMDDPQLQAQVASFPFKGNTSFLVVLPRGNVSSVLPKLNISDLFSRLPQEKSMLVNLPKVKLQYRQELKEALTSMGLGSLFLAPDLSGISDQPLRVSSVRHVTTMELSEEGVEASATTVVTAMRSISLFSVNSPFLFALVDDLSLAPLFMGVVTNPAPNNDPMPNDDPNGNNTMNDQPSTETATKTDLKVEHNKLLAGGSTVHSCSAPGGGKEQLQQVGSPGQKQQQPCSSRQEQPSSPGHQSLCQAPPAAPSSPAQPSAPPLEFIFSITDPSADIIFTWFPSSEPPPSSVFPDSAVVAPLPSVCITFSFSSSFIRTTFFSCATLIIFTISRVFPSCHLTIFLSRTPLQSH</sequence>
<dbReference type="InterPro" id="IPR023795">
    <property type="entry name" value="Serpin_CS"/>
</dbReference>
<evidence type="ECO:0000313" key="5">
    <source>
        <dbReference type="Proteomes" id="UP001311232"/>
    </source>
</evidence>
<dbReference type="InterPro" id="IPR042185">
    <property type="entry name" value="Serpin_sf_2"/>
</dbReference>
<keyword evidence="5" id="KW-1185">Reference proteome</keyword>
<protein>
    <recommendedName>
        <fullName evidence="3">Serpin domain-containing protein</fullName>
    </recommendedName>
</protein>
<proteinExistence type="inferred from homology"/>
<evidence type="ECO:0000259" key="3">
    <source>
        <dbReference type="SMART" id="SM00093"/>
    </source>
</evidence>
<dbReference type="Gene3D" id="6.20.40.10">
    <property type="match status" value="1"/>
</dbReference>
<feature type="domain" description="Serpin" evidence="3">
    <location>
        <begin position="1"/>
        <end position="166"/>
    </location>
</feature>
<dbReference type="InterPro" id="IPR036186">
    <property type="entry name" value="Serpin_sf"/>
</dbReference>
<dbReference type="AlphaFoldDB" id="A0AAV9RZ45"/>
<dbReference type="Gene3D" id="2.10.310.10">
    <property type="entry name" value="Serpins superfamily"/>
    <property type="match status" value="1"/>
</dbReference>
<evidence type="ECO:0000256" key="1">
    <source>
        <dbReference type="RuleBase" id="RU000411"/>
    </source>
</evidence>
<dbReference type="SMART" id="SM00093">
    <property type="entry name" value="SERPIN"/>
    <property type="match status" value="1"/>
</dbReference>
<organism evidence="4 5">
    <name type="scientific">Crenichthys baileyi</name>
    <name type="common">White River springfish</name>
    <dbReference type="NCBI Taxonomy" id="28760"/>
    <lineage>
        <taxon>Eukaryota</taxon>
        <taxon>Metazoa</taxon>
        <taxon>Chordata</taxon>
        <taxon>Craniata</taxon>
        <taxon>Vertebrata</taxon>
        <taxon>Euteleostomi</taxon>
        <taxon>Actinopterygii</taxon>
        <taxon>Neopterygii</taxon>
        <taxon>Teleostei</taxon>
        <taxon>Neoteleostei</taxon>
        <taxon>Acanthomorphata</taxon>
        <taxon>Ovalentaria</taxon>
        <taxon>Atherinomorphae</taxon>
        <taxon>Cyprinodontiformes</taxon>
        <taxon>Goodeidae</taxon>
        <taxon>Crenichthys</taxon>
    </lineage>
</organism>
<dbReference type="EMBL" id="JAHHUM010001179">
    <property type="protein sequence ID" value="KAK5613982.1"/>
    <property type="molecule type" value="Genomic_DNA"/>
</dbReference>
<name>A0AAV9RZ45_9TELE</name>
<feature type="region of interest" description="Disordered" evidence="2">
    <location>
        <begin position="166"/>
        <end position="195"/>
    </location>
</feature>
<gene>
    <name evidence="4" type="ORF">CRENBAI_013215</name>
</gene>
<evidence type="ECO:0000313" key="4">
    <source>
        <dbReference type="EMBL" id="KAK5613982.1"/>
    </source>
</evidence>
<dbReference type="GO" id="GO:0004867">
    <property type="term" value="F:serine-type endopeptidase inhibitor activity"/>
    <property type="evidence" value="ECO:0007669"/>
    <property type="project" value="InterPro"/>
</dbReference>
<dbReference type="SUPFAM" id="SSF56574">
    <property type="entry name" value="Serpins"/>
    <property type="match status" value="1"/>
</dbReference>
<dbReference type="GO" id="GO:0005615">
    <property type="term" value="C:extracellular space"/>
    <property type="evidence" value="ECO:0007669"/>
    <property type="project" value="InterPro"/>
</dbReference>